<evidence type="ECO:0008006" key="3">
    <source>
        <dbReference type="Google" id="ProtNLM"/>
    </source>
</evidence>
<sequence length="163" mass="16657">MHSHRGLGAALVVLFLLGGCQDDGSATTADEEPLSLPAVGAVDNWCSTGATISVAFTIGLDGECGGSFPQGPFVSYSTYGSDTGALAAGQAWKTGRDEPLAEVLHARWYPDGIDGDDVAVDGSLEVVSIAGDEAELRYEFVTGGGQPYEGVAKVLVCASEPAC</sequence>
<dbReference type="PROSITE" id="PS51257">
    <property type="entry name" value="PROKAR_LIPOPROTEIN"/>
    <property type="match status" value="1"/>
</dbReference>
<proteinExistence type="predicted"/>
<name>A0ABS7U125_9BACT</name>
<protein>
    <recommendedName>
        <fullName evidence="3">Lipoprotein</fullName>
    </recommendedName>
</protein>
<reference evidence="1" key="1">
    <citation type="submission" date="2021-08" db="EMBL/GenBank/DDBJ databases">
        <authorList>
            <person name="Stevens D.C."/>
        </authorList>
    </citation>
    <scope>NUCLEOTIDE SEQUENCE</scope>
    <source>
        <strain evidence="1">DSM 53165</strain>
    </source>
</reference>
<organism evidence="1 2">
    <name type="scientific">Nannocystis pusilla</name>
    <dbReference type="NCBI Taxonomy" id="889268"/>
    <lineage>
        <taxon>Bacteria</taxon>
        <taxon>Pseudomonadati</taxon>
        <taxon>Myxococcota</taxon>
        <taxon>Polyangia</taxon>
        <taxon>Nannocystales</taxon>
        <taxon>Nannocystaceae</taxon>
        <taxon>Nannocystis</taxon>
    </lineage>
</organism>
<keyword evidence="2" id="KW-1185">Reference proteome</keyword>
<evidence type="ECO:0000313" key="1">
    <source>
        <dbReference type="EMBL" id="MBZ5714155.1"/>
    </source>
</evidence>
<comment type="caution">
    <text evidence="1">The sequence shown here is derived from an EMBL/GenBank/DDBJ whole genome shotgun (WGS) entry which is preliminary data.</text>
</comment>
<dbReference type="EMBL" id="JAIRAU010000047">
    <property type="protein sequence ID" value="MBZ5714155.1"/>
    <property type="molecule type" value="Genomic_DNA"/>
</dbReference>
<gene>
    <name evidence="1" type="ORF">K7C98_33400</name>
</gene>
<dbReference type="Proteomes" id="UP001139031">
    <property type="component" value="Unassembled WGS sequence"/>
</dbReference>
<evidence type="ECO:0000313" key="2">
    <source>
        <dbReference type="Proteomes" id="UP001139031"/>
    </source>
</evidence>
<dbReference type="RefSeq" id="WP_224195888.1">
    <property type="nucleotide sequence ID" value="NZ_JAIRAU010000047.1"/>
</dbReference>
<accession>A0ABS7U125</accession>